<dbReference type="GO" id="GO:0015074">
    <property type="term" value="P:DNA integration"/>
    <property type="evidence" value="ECO:0007669"/>
    <property type="project" value="InterPro"/>
</dbReference>
<dbReference type="InterPro" id="IPR025269">
    <property type="entry name" value="SAM-like_dom"/>
</dbReference>
<dbReference type="SUPFAM" id="SSF56349">
    <property type="entry name" value="DNA breaking-rejoining enzymes"/>
    <property type="match status" value="1"/>
</dbReference>
<name>A0A1M7A311_9BACT</name>
<sequence length="436" mass="49862">MRINKQLSVLFLPEKSKIDANGDAPIIARITVQGIRREISLSIKINPDQWDQSTENVNLALVANKKKGMEVYQKVENTLNDLVSLYKMLTRGQQLVTAELLKSKYLGLVLPDLFRTETSAPRTLCQTLNYKYSKLVALVKAGERSASTLKRWKVTKKKIRSFLDFTMKKKDIPLMEVAPSHPHEMLHFFLVHQKICKNTAMKYLKNTKELLSIAVLKGWVEKNPWSEFTSTYKQPKRNVLNLFQLITIYKKKLIGRLEHVRDVFLFACFTGYAFNEIQGLSKEMVFTGIDGKRWIRIDRQKTGSEECLPLLPIAAEILDKYKNDSYCIENNKLLPVKSYSNYNGYLKEVGDLCDISFELSTHVARHTFAVTVCLENGIPIETISKMLGHKNIRTTQIYAQVSNANIALNMGRLAKQLFSENGKLTVKLYSEIIKAA</sequence>
<evidence type="ECO:0000313" key="5">
    <source>
        <dbReference type="EMBL" id="SHL36999.1"/>
    </source>
</evidence>
<comment type="similarity">
    <text evidence="1">Belongs to the 'phage' integrase family.</text>
</comment>
<gene>
    <name evidence="5" type="ORF">SAMN05444266_103101</name>
</gene>
<dbReference type="GO" id="GO:0006310">
    <property type="term" value="P:DNA recombination"/>
    <property type="evidence" value="ECO:0007669"/>
    <property type="project" value="UniProtKB-KW"/>
</dbReference>
<dbReference type="Gene3D" id="1.10.150.130">
    <property type="match status" value="1"/>
</dbReference>
<dbReference type="Proteomes" id="UP000184420">
    <property type="component" value="Unassembled WGS sequence"/>
</dbReference>
<dbReference type="Gene3D" id="1.10.443.10">
    <property type="entry name" value="Intergrase catalytic core"/>
    <property type="match status" value="1"/>
</dbReference>
<organism evidence="5 6">
    <name type="scientific">Chitinophaga jiangningensis</name>
    <dbReference type="NCBI Taxonomy" id="1419482"/>
    <lineage>
        <taxon>Bacteria</taxon>
        <taxon>Pseudomonadati</taxon>
        <taxon>Bacteroidota</taxon>
        <taxon>Chitinophagia</taxon>
        <taxon>Chitinophagales</taxon>
        <taxon>Chitinophagaceae</taxon>
        <taxon>Chitinophaga</taxon>
    </lineage>
</organism>
<protein>
    <submittedName>
        <fullName evidence="5">Site-specific recombinase XerD</fullName>
    </submittedName>
</protein>
<feature type="domain" description="Tyr recombinase" evidence="4">
    <location>
        <begin position="233"/>
        <end position="411"/>
    </location>
</feature>
<evidence type="ECO:0000313" key="6">
    <source>
        <dbReference type="Proteomes" id="UP000184420"/>
    </source>
</evidence>
<keyword evidence="3" id="KW-0233">DNA recombination</keyword>
<dbReference type="InterPro" id="IPR035386">
    <property type="entry name" value="Arm-DNA-bind_5"/>
</dbReference>
<proteinExistence type="inferred from homology"/>
<dbReference type="OrthoDB" id="892893at2"/>
<dbReference type="Pfam" id="PF00589">
    <property type="entry name" value="Phage_integrase"/>
    <property type="match status" value="1"/>
</dbReference>
<dbReference type="InterPro" id="IPR010998">
    <property type="entry name" value="Integrase_recombinase_N"/>
</dbReference>
<dbReference type="EMBL" id="FRBL01000003">
    <property type="protein sequence ID" value="SHL36999.1"/>
    <property type="molecule type" value="Genomic_DNA"/>
</dbReference>
<dbReference type="RefSeq" id="WP_073079762.1">
    <property type="nucleotide sequence ID" value="NZ_FRBL01000003.1"/>
</dbReference>
<dbReference type="PANTHER" id="PTHR30349">
    <property type="entry name" value="PHAGE INTEGRASE-RELATED"/>
    <property type="match status" value="1"/>
</dbReference>
<keyword evidence="2" id="KW-0238">DNA-binding</keyword>
<dbReference type="InterPro" id="IPR002104">
    <property type="entry name" value="Integrase_catalytic"/>
</dbReference>
<evidence type="ECO:0000256" key="2">
    <source>
        <dbReference type="ARBA" id="ARBA00023125"/>
    </source>
</evidence>
<dbReference type="CDD" id="cd01185">
    <property type="entry name" value="INTN1_C_like"/>
    <property type="match status" value="1"/>
</dbReference>
<dbReference type="Pfam" id="PF13102">
    <property type="entry name" value="Phage_int_SAM_5"/>
    <property type="match status" value="1"/>
</dbReference>
<evidence type="ECO:0000256" key="3">
    <source>
        <dbReference type="ARBA" id="ARBA00023172"/>
    </source>
</evidence>
<reference evidence="5 6" key="1">
    <citation type="submission" date="2016-11" db="EMBL/GenBank/DDBJ databases">
        <authorList>
            <person name="Jaros S."/>
            <person name="Januszkiewicz K."/>
            <person name="Wedrychowicz H."/>
        </authorList>
    </citation>
    <scope>NUCLEOTIDE SEQUENCE [LARGE SCALE GENOMIC DNA]</scope>
    <source>
        <strain evidence="5 6">DSM 27406</strain>
    </source>
</reference>
<dbReference type="InterPro" id="IPR011010">
    <property type="entry name" value="DNA_brk_join_enz"/>
</dbReference>
<dbReference type="InterPro" id="IPR013762">
    <property type="entry name" value="Integrase-like_cat_sf"/>
</dbReference>
<dbReference type="GO" id="GO:0003677">
    <property type="term" value="F:DNA binding"/>
    <property type="evidence" value="ECO:0007669"/>
    <property type="project" value="UniProtKB-KW"/>
</dbReference>
<evidence type="ECO:0000256" key="1">
    <source>
        <dbReference type="ARBA" id="ARBA00008857"/>
    </source>
</evidence>
<dbReference type="PANTHER" id="PTHR30349:SF64">
    <property type="entry name" value="PROPHAGE INTEGRASE INTD-RELATED"/>
    <property type="match status" value="1"/>
</dbReference>
<dbReference type="PROSITE" id="PS51898">
    <property type="entry name" value="TYR_RECOMBINASE"/>
    <property type="match status" value="1"/>
</dbReference>
<keyword evidence="6" id="KW-1185">Reference proteome</keyword>
<dbReference type="Pfam" id="PF17293">
    <property type="entry name" value="Arm-DNA-bind_5"/>
    <property type="match status" value="1"/>
</dbReference>
<evidence type="ECO:0000259" key="4">
    <source>
        <dbReference type="PROSITE" id="PS51898"/>
    </source>
</evidence>
<dbReference type="InterPro" id="IPR050090">
    <property type="entry name" value="Tyrosine_recombinase_XerCD"/>
</dbReference>
<dbReference type="AlphaFoldDB" id="A0A1M7A311"/>
<accession>A0A1M7A311</accession>
<dbReference type="STRING" id="1419482.SAMN05444266_103101"/>